<reference evidence="1 2" key="1">
    <citation type="submission" date="2020-08" db="EMBL/GenBank/DDBJ databases">
        <title>Genomic Encyclopedia of Type Strains, Phase IV (KMG-V): Genome sequencing to study the core and pangenomes of soil and plant-associated prokaryotes.</title>
        <authorList>
            <person name="Whitman W."/>
        </authorList>
    </citation>
    <scope>NUCLEOTIDE SEQUENCE [LARGE SCALE GENOMIC DNA]</scope>
    <source>
        <strain evidence="1 2">SEMIA 4013</strain>
    </source>
</reference>
<gene>
    <name evidence="1" type="ORF">GGD69_005296</name>
</gene>
<dbReference type="EMBL" id="JACIIK010000009">
    <property type="protein sequence ID" value="MBB6204402.1"/>
    <property type="molecule type" value="Genomic_DNA"/>
</dbReference>
<sequence>MASDSGYQSDTAYVLVDLLQRVEPRAVANALLAEARVISGSNSEYRMLEQSDCLTRIARGLLGEKVQEQIKDLREQRGRVHDHEQAVESTCGKIETAAGAVWAILSRLAEVTQIGGWDALMQIGRSRPLPHNFETPRFDLDRLLAVSKPYAEWTSETQNYLLKELAADLTAYRELFDAFTGGAEYVEKFELIVRPGQLYRLIELSDSSAELHANVEQLLKSLVSLKKDMAGIRDLGPHVDHWWRDFLFGLRGELVDGELSQGLAPFVRPVKKLEVDIMIDVSNRLLNGEQRFIPRHEATATSAD</sequence>
<organism evidence="1 2">
    <name type="scientific">Paraburkholderia fungorum</name>
    <dbReference type="NCBI Taxonomy" id="134537"/>
    <lineage>
        <taxon>Bacteria</taxon>
        <taxon>Pseudomonadati</taxon>
        <taxon>Pseudomonadota</taxon>
        <taxon>Betaproteobacteria</taxon>
        <taxon>Burkholderiales</taxon>
        <taxon>Burkholderiaceae</taxon>
        <taxon>Paraburkholderia</taxon>
    </lineage>
</organism>
<evidence type="ECO:0000313" key="1">
    <source>
        <dbReference type="EMBL" id="MBB6204402.1"/>
    </source>
</evidence>
<dbReference type="AlphaFoldDB" id="A0AAW3V3B9"/>
<accession>A0AAW3V3B9</accession>
<evidence type="ECO:0000313" key="2">
    <source>
        <dbReference type="Proteomes" id="UP000518681"/>
    </source>
</evidence>
<comment type="caution">
    <text evidence="1">The sequence shown here is derived from an EMBL/GenBank/DDBJ whole genome shotgun (WGS) entry which is preliminary data.</text>
</comment>
<protein>
    <submittedName>
        <fullName evidence="1">Uncharacterized protein</fullName>
    </submittedName>
</protein>
<proteinExistence type="predicted"/>
<dbReference type="RefSeq" id="WP_183800898.1">
    <property type="nucleotide sequence ID" value="NZ_JACIII010000013.1"/>
</dbReference>
<name>A0AAW3V3B9_9BURK</name>
<dbReference type="Proteomes" id="UP000518681">
    <property type="component" value="Unassembled WGS sequence"/>
</dbReference>